<dbReference type="RGD" id="2516">
    <property type="gene designation" value="Prl8a2"/>
</dbReference>
<evidence type="ECO:0000256" key="4">
    <source>
        <dbReference type="ARBA" id="ARBA00022702"/>
    </source>
</evidence>
<evidence type="ECO:0000313" key="10">
    <source>
        <dbReference type="EMBL" id="EDL98424.1"/>
    </source>
</evidence>
<dbReference type="Pfam" id="PF00103">
    <property type="entry name" value="Hormone_1"/>
    <property type="match status" value="1"/>
</dbReference>
<reference evidence="9" key="1">
    <citation type="journal article" date="2004" name="Genome Res.">
        <title>The status, quality, and expansion of the NIH full-length cDNA project: the Mammalian Gene Collection (MGC).</title>
        <authorList>
            <consortium name="The MGC Project Team"/>
            <person name="Gerhard D.S."/>
            <person name="Wagner L."/>
            <person name="Feingold E.A."/>
            <person name="Shenmen C.M."/>
            <person name="Grouse L.H."/>
            <person name="Schuler G."/>
            <person name="Klein S.L."/>
            <person name="Old S."/>
            <person name="Rasooly R."/>
            <person name="Good P."/>
            <person name="Guyer M."/>
            <person name="Peck A.M."/>
            <person name="Derge J.G."/>
            <person name="Lipman D."/>
            <person name="Collins F.S."/>
            <person name="Jang W."/>
            <person name="Sherry S."/>
            <person name="Feolo M."/>
            <person name="Misquitta L."/>
            <person name="Lee E."/>
            <person name="Rotmistrovsky K."/>
            <person name="Greenhut S.F."/>
            <person name="Schaefer C.F."/>
            <person name="Buetow K."/>
            <person name="Bonner T.I."/>
            <person name="Haussler D."/>
            <person name="Kent J."/>
            <person name="Kiekhaus M."/>
            <person name="Furey T."/>
            <person name="Brent M."/>
            <person name="Prange C."/>
            <person name="Schreiber K."/>
            <person name="Shapiro N."/>
            <person name="Bhat N.K."/>
            <person name="Hopkins R.F."/>
            <person name="Hsie F."/>
            <person name="Driscoll T."/>
            <person name="Soares M.B."/>
            <person name="Casavant T.L."/>
            <person name="Scheetz T.E."/>
            <person name="Brown-stein M.J."/>
            <person name="Usdin T.B."/>
            <person name="Toshiyuki S."/>
            <person name="Carninci P."/>
            <person name="Piao Y."/>
            <person name="Dudekula D.B."/>
            <person name="Ko M.S."/>
            <person name="Kawakami K."/>
            <person name="Suzuki Y."/>
            <person name="Sugano S."/>
            <person name="Gruber C.E."/>
            <person name="Smith M.R."/>
            <person name="Simmons B."/>
            <person name="Moore T."/>
            <person name="Waterman R."/>
            <person name="Johnson S.L."/>
            <person name="Ruan Y."/>
            <person name="Wei C.L."/>
            <person name="Mathavan S."/>
            <person name="Gunaratne P.H."/>
            <person name="Wu J."/>
            <person name="Garcia A.M."/>
            <person name="Hulyk S.W."/>
            <person name="Fuh E."/>
            <person name="Yuan Y."/>
            <person name="Sneed A."/>
            <person name="Kowis C."/>
            <person name="Hodgson A."/>
            <person name="Muzny D.M."/>
            <person name="McPherson J."/>
            <person name="Gibbs R.A."/>
            <person name="Fahey J."/>
            <person name="Helton E."/>
            <person name="Ketteman M."/>
            <person name="Madan A."/>
            <person name="Rodrigues S."/>
            <person name="Sanchez A."/>
            <person name="Whiting M."/>
            <person name="Madari A."/>
            <person name="Young A.C."/>
            <person name="Wetherby K.D."/>
            <person name="Granite S.J."/>
            <person name="Kwong P.N."/>
            <person name="Brinkley C.P."/>
            <person name="Pearson R.L."/>
            <person name="Bouffard G.G."/>
            <person name="Blakesly R.W."/>
            <person name="Green E.D."/>
            <person name="Dickson M.C."/>
            <person name="Rodriguez A.C."/>
            <person name="Grimwood J."/>
            <person name="Schmutz J."/>
            <person name="Myers R.M."/>
            <person name="Butterfield Y.S."/>
            <person name="Griffith M."/>
            <person name="Griffith O.L."/>
            <person name="Krzywinski M.I."/>
            <person name="Liao N."/>
            <person name="Morin R."/>
            <person name="Morrin R."/>
            <person name="Palmquist D."/>
            <person name="Petrescu A.S."/>
            <person name="Skalska U."/>
            <person name="Smailus D.E."/>
            <person name="Stott J.M."/>
            <person name="Schnerch A."/>
            <person name="Schein J.E."/>
            <person name="Jones S.J."/>
            <person name="Holt R.A."/>
            <person name="Baross A."/>
            <person name="Marra M.A."/>
            <person name="Clifton S."/>
            <person name="Makowski K.A."/>
            <person name="Bosak S."/>
            <person name="Malek J."/>
        </authorList>
    </citation>
    <scope>NUCLEOTIDE SEQUENCE [LARGE SCALE MRNA]</scope>
    <source>
        <tissue evidence="9">Placenta</tissue>
    </source>
</reference>
<accession>A0A0M6L0N8</accession>
<reference evidence="10" key="2">
    <citation type="journal article" date="2005" name="Genome Res.">
        <title>Gene and alternative splicing annotation with AIR.</title>
        <authorList>
            <person name="Florea L."/>
            <person name="Di Francesco V."/>
            <person name="Miller J."/>
            <person name="Turner R."/>
            <person name="Yao A."/>
            <person name="Harris M."/>
            <person name="Walenz B."/>
            <person name="Mobarry C."/>
            <person name="Merkulov G.V."/>
            <person name="Charlab R."/>
            <person name="Dew I."/>
            <person name="Deng Z."/>
            <person name="Istrail S."/>
            <person name="Li P."/>
            <person name="Sutton G."/>
        </authorList>
    </citation>
    <scope>NUCLEOTIDE SEQUENCE</scope>
    <source>
        <strain evidence="10">BN</strain>
    </source>
</reference>
<evidence type="ECO:0000256" key="6">
    <source>
        <dbReference type="ARBA" id="ARBA00023157"/>
    </source>
</evidence>
<dbReference type="OMA" id="ASIPECH"/>
<dbReference type="EMBL" id="BC097316">
    <property type="protein sequence ID" value="AAH97316.2"/>
    <property type="molecule type" value="mRNA"/>
</dbReference>
<keyword evidence="4" id="KW-0372">Hormone</keyword>
<evidence type="ECO:0000256" key="2">
    <source>
        <dbReference type="ARBA" id="ARBA00008474"/>
    </source>
</evidence>
<keyword evidence="5 8" id="KW-0732">Signal</keyword>
<dbReference type="EMBL" id="CH473977">
    <property type="protein sequence ID" value="EDL98424.1"/>
    <property type="molecule type" value="Genomic_DNA"/>
</dbReference>
<dbReference type="KEGG" id="rno:24315"/>
<dbReference type="FunFam" id="1.20.1250.10:FF:000036">
    <property type="entry name" value="Growth hormone d15"/>
    <property type="match status" value="1"/>
</dbReference>
<keyword evidence="3" id="KW-0964">Secreted</keyword>
<comment type="subcellular location">
    <subcellularLocation>
        <location evidence="1">Secreted</location>
    </subcellularLocation>
</comment>
<comment type="similarity">
    <text evidence="2">Belongs to the somatotropin/prolactin family.</text>
</comment>
<dbReference type="GO" id="GO:0005576">
    <property type="term" value="C:extracellular region"/>
    <property type="evidence" value="ECO:0007669"/>
    <property type="project" value="UniProtKB-SubCell"/>
</dbReference>
<dbReference type="Proteomes" id="UP000234681">
    <property type="component" value="Chromosome 17"/>
</dbReference>
<dbReference type="SUPFAM" id="SSF47266">
    <property type="entry name" value="4-helical cytokines"/>
    <property type="match status" value="1"/>
</dbReference>
<dbReference type="CDD" id="cd10288">
    <property type="entry name" value="prolactin_like"/>
    <property type="match status" value="1"/>
</dbReference>
<feature type="chain" id="PRO_5044544862" evidence="8">
    <location>
        <begin position="30"/>
        <end position="240"/>
    </location>
</feature>
<dbReference type="InterPro" id="IPR009079">
    <property type="entry name" value="4_helix_cytokine-like_core"/>
</dbReference>
<dbReference type="CTD" id="13529"/>
<dbReference type="InterPro" id="IPR001400">
    <property type="entry name" value="Somatotropin/Prolactin"/>
</dbReference>
<evidence type="ECO:0000256" key="8">
    <source>
        <dbReference type="SAM" id="SignalP"/>
    </source>
</evidence>
<dbReference type="PANTHER" id="PTHR11417">
    <property type="entry name" value="SOMATOTROPIN,PROLACTIN"/>
    <property type="match status" value="1"/>
</dbReference>
<feature type="signal peptide" evidence="8">
    <location>
        <begin position="1"/>
        <end position="29"/>
    </location>
</feature>
<evidence type="ECO:0000256" key="5">
    <source>
        <dbReference type="ARBA" id="ARBA00022729"/>
    </source>
</evidence>
<sequence length="240" mass="27894">MLPLSQPRFSGALLMLVISNLLLWEKTASVPACHLEEGGCWDPLVNTFNSAIQRAEVIQNLAEQIHEEFYHNPFSSAQFVTLVARMYRHDQAVYRARYHCPSNSTNPPLHGPEHENIKTKKYLKMMINFVGSWISPLFHLVLELRGMQNVPEVILSKAKDIEENNREILEDLRWILTKVYPTAKMKEKIISWDYLSSIKSNEKSEKFLAIFNISHCLRVDIFYTKFHLRALMCRITGKEC</sequence>
<dbReference type="GeneID" id="24315"/>
<dbReference type="PANTHER" id="PTHR11417:SF16">
    <property type="entry name" value="DECIDUAL PRL-RELATED PROTEIN-RELATED"/>
    <property type="match status" value="1"/>
</dbReference>
<reference evidence="10" key="3">
    <citation type="submission" date="2005-07" db="EMBL/GenBank/DDBJ databases">
        <authorList>
            <person name="Mural R.J."/>
            <person name="Li P.W."/>
            <person name="Adams M.D."/>
            <person name="Amanatides P.G."/>
            <person name="Baden-Tillson H."/>
            <person name="Barnstead M."/>
            <person name="Chin S.H."/>
            <person name="Dew I."/>
            <person name="Evans C.A."/>
            <person name="Ferriera S."/>
            <person name="Flanigan M."/>
            <person name="Fosler C."/>
            <person name="Glodek A."/>
            <person name="Gu Z."/>
            <person name="Holt R.A."/>
            <person name="Jennings D."/>
            <person name="Kraft C.L."/>
            <person name="Lu F."/>
            <person name="Nguyen T."/>
            <person name="Nusskern D.R."/>
            <person name="Pfannkoch C.M."/>
            <person name="Sitter C."/>
            <person name="Sutton G.G."/>
            <person name="Venter J.C."/>
            <person name="Wang Z."/>
            <person name="Woodage T."/>
            <person name="Zheng X.H."/>
            <person name="Zhong F."/>
        </authorList>
    </citation>
    <scope>NUCLEOTIDE SEQUENCE</scope>
    <source>
        <strain evidence="10">BN</strain>
    </source>
</reference>
<name>A0A0M6L0N8_RAT</name>
<proteinExistence type="evidence at transcript level"/>
<dbReference type="OrthoDB" id="9604840at2759"/>
<evidence type="ECO:0000256" key="7">
    <source>
        <dbReference type="ARBA" id="ARBA00023180"/>
    </source>
</evidence>
<keyword evidence="7" id="KW-0325">Glycoprotein</keyword>
<organism evidence="9">
    <name type="scientific">Rattus norvegicus</name>
    <name type="common">Rat</name>
    <dbReference type="NCBI Taxonomy" id="10116"/>
    <lineage>
        <taxon>Eukaryota</taxon>
        <taxon>Metazoa</taxon>
        <taxon>Chordata</taxon>
        <taxon>Craniata</taxon>
        <taxon>Vertebrata</taxon>
        <taxon>Euteleostomi</taxon>
        <taxon>Mammalia</taxon>
        <taxon>Eutheria</taxon>
        <taxon>Euarchontoglires</taxon>
        <taxon>Glires</taxon>
        <taxon>Rodentia</taxon>
        <taxon>Myomorpha</taxon>
        <taxon>Muroidea</taxon>
        <taxon>Muridae</taxon>
        <taxon>Murinae</taxon>
        <taxon>Rattus</taxon>
    </lineage>
</organism>
<dbReference type="Gene3D" id="1.20.1250.10">
    <property type="match status" value="1"/>
</dbReference>
<evidence type="ECO:0000256" key="3">
    <source>
        <dbReference type="ARBA" id="ARBA00022525"/>
    </source>
</evidence>
<dbReference type="AGR" id="RGD:2516"/>
<evidence type="ECO:0000256" key="1">
    <source>
        <dbReference type="ARBA" id="ARBA00004613"/>
    </source>
</evidence>
<dbReference type="GO" id="GO:0005179">
    <property type="term" value="F:hormone activity"/>
    <property type="evidence" value="ECO:0007669"/>
    <property type="project" value="UniProtKB-KW"/>
</dbReference>
<protein>
    <submittedName>
        <fullName evidence="10">Decidual/trophoblast prolactin-related protein</fullName>
    </submittedName>
    <submittedName>
        <fullName evidence="9">Prl8a2 protein</fullName>
    </submittedName>
</protein>
<dbReference type="RefSeq" id="NP_001405441.1">
    <property type="nucleotide sequence ID" value="NM_001418512.1"/>
</dbReference>
<evidence type="ECO:0000313" key="11">
    <source>
        <dbReference type="RGD" id="2516"/>
    </source>
</evidence>
<evidence type="ECO:0000313" key="9">
    <source>
        <dbReference type="EMBL" id="AAH97316.2"/>
    </source>
</evidence>
<keyword evidence="6" id="KW-1015">Disulfide bond</keyword>
<gene>
    <name evidence="9 11" type="primary">Prl8a2</name>
    <name evidence="10" type="synonym">Dtprp</name>
    <name evidence="10" type="ORF">rCG_43997</name>
</gene>
<dbReference type="AlphaFoldDB" id="A0A0M6L0N8"/>